<organism evidence="2 3">
    <name type="scientific">Monilinia fructigena</name>
    <dbReference type="NCBI Taxonomy" id="38457"/>
    <lineage>
        <taxon>Eukaryota</taxon>
        <taxon>Fungi</taxon>
        <taxon>Dikarya</taxon>
        <taxon>Ascomycota</taxon>
        <taxon>Pezizomycotina</taxon>
        <taxon>Leotiomycetes</taxon>
        <taxon>Helotiales</taxon>
        <taxon>Sclerotiniaceae</taxon>
        <taxon>Monilinia</taxon>
    </lineage>
</organism>
<feature type="compositionally biased region" description="Low complexity" evidence="1">
    <location>
        <begin position="330"/>
        <end position="344"/>
    </location>
</feature>
<dbReference type="Proteomes" id="UP000249056">
    <property type="component" value="Unassembled WGS sequence"/>
</dbReference>
<reference evidence="2 3" key="1">
    <citation type="submission" date="2018-06" db="EMBL/GenBank/DDBJ databases">
        <title>Genome Sequence of the Brown Rot Fungal Pathogen Monilinia fructigena.</title>
        <authorList>
            <person name="Landi L."/>
            <person name="De Miccolis Angelini R.M."/>
            <person name="Pollastro S."/>
            <person name="Abate D."/>
            <person name="Faretra F."/>
            <person name="Romanazzi G."/>
        </authorList>
    </citation>
    <scope>NUCLEOTIDE SEQUENCE [LARGE SCALE GENOMIC DNA]</scope>
    <source>
        <strain evidence="2 3">Mfrg269</strain>
    </source>
</reference>
<evidence type="ECO:0000313" key="2">
    <source>
        <dbReference type="EMBL" id="RAL60027.1"/>
    </source>
</evidence>
<proteinExistence type="predicted"/>
<feature type="compositionally biased region" description="Basic residues" evidence="1">
    <location>
        <begin position="313"/>
        <end position="329"/>
    </location>
</feature>
<accession>A0A395II69</accession>
<feature type="region of interest" description="Disordered" evidence="1">
    <location>
        <begin position="206"/>
        <end position="232"/>
    </location>
</feature>
<feature type="compositionally biased region" description="Basic residues" evidence="1">
    <location>
        <begin position="423"/>
        <end position="435"/>
    </location>
</feature>
<keyword evidence="3" id="KW-1185">Reference proteome</keyword>
<dbReference type="EMBL" id="QKRW01000045">
    <property type="protein sequence ID" value="RAL60027.1"/>
    <property type="molecule type" value="Genomic_DNA"/>
</dbReference>
<evidence type="ECO:0000256" key="1">
    <source>
        <dbReference type="SAM" id="MobiDB-lite"/>
    </source>
</evidence>
<comment type="caution">
    <text evidence="2">The sequence shown here is derived from an EMBL/GenBank/DDBJ whole genome shotgun (WGS) entry which is preliminary data.</text>
</comment>
<feature type="region of interest" description="Disordered" evidence="1">
    <location>
        <begin position="313"/>
        <end position="446"/>
    </location>
</feature>
<evidence type="ECO:0000313" key="3">
    <source>
        <dbReference type="Proteomes" id="UP000249056"/>
    </source>
</evidence>
<dbReference type="AlphaFoldDB" id="A0A395II69"/>
<sequence>MNADIEGYQVDLEDHQDTRELQLYAGCFVTEPKVDPPLDAKGNPVKNAPEVEWVAPEDAPVGYMWAQTGPIVNGEELLGNIGIVPLQRLKRIEKDCLRKAHDASGVTATNIIKKIAVSEEVDGLWTEFYIHRTIEPTFKIDRKYANPKNPAKKFIGGFTFEDSEFLLDQQEPLKDHCLRMTKLDGTSGRVKPRNLQQIEEAWGLPHRLPVESSGTKKKPTSAPRTSSDKTSLKYQYKPGINGKDFAIKNLRQHCQARGYVAKEYGRTKETLWVKDYEGRVGRIDEDNLEPINGAWELDIDQTRFNQGIMSAIRKKAGYGKPPKKPKKLASNKPDPKVKTPVPKAKTPDTKATGKKRPASEPAGPDAKKIKTDTSSKAKIEELEEDKAKELESEANDPFKDSDDDDDDVAPLPAIKAGTVPKKALTKKATPKKTPNKRASIEELPST</sequence>
<feature type="compositionally biased region" description="Basic and acidic residues" evidence="1">
    <location>
        <begin position="365"/>
        <end position="400"/>
    </location>
</feature>
<protein>
    <submittedName>
        <fullName evidence="2">Uncharacterized protein</fullName>
    </submittedName>
</protein>
<name>A0A395II69_9HELO</name>
<gene>
    <name evidence="2" type="ORF">DID88_000653</name>
</gene>
<dbReference type="OrthoDB" id="3548454at2759"/>